<dbReference type="Gene3D" id="3.30.465.10">
    <property type="match status" value="2"/>
</dbReference>
<dbReference type="InterPro" id="IPR006094">
    <property type="entry name" value="Oxid_FAD_bind_N"/>
</dbReference>
<keyword evidence="6" id="KW-0732">Signal</keyword>
<evidence type="ECO:0000256" key="5">
    <source>
        <dbReference type="ARBA" id="ARBA00023002"/>
    </source>
</evidence>
<keyword evidence="9" id="KW-1185">Reference proteome</keyword>
<evidence type="ECO:0000256" key="3">
    <source>
        <dbReference type="ARBA" id="ARBA00022630"/>
    </source>
</evidence>
<reference evidence="8 9" key="1">
    <citation type="journal article" date="2018" name="Evol. Lett.">
        <title>Horizontal gene cluster transfer increased hallucinogenic mushroom diversity.</title>
        <authorList>
            <person name="Reynolds H.T."/>
            <person name="Vijayakumar V."/>
            <person name="Gluck-Thaler E."/>
            <person name="Korotkin H.B."/>
            <person name="Matheny P.B."/>
            <person name="Slot J.C."/>
        </authorList>
    </citation>
    <scope>NUCLEOTIDE SEQUENCE [LARGE SCALE GENOMIC DNA]</scope>
    <source>
        <strain evidence="8 9">2629</strain>
    </source>
</reference>
<keyword evidence="3" id="KW-0285">Flavoprotein</keyword>
<evidence type="ECO:0000256" key="1">
    <source>
        <dbReference type="ARBA" id="ARBA00001974"/>
    </source>
</evidence>
<proteinExistence type="inferred from homology"/>
<keyword evidence="5" id="KW-0560">Oxidoreductase</keyword>
<dbReference type="InterPro" id="IPR050416">
    <property type="entry name" value="FAD-linked_Oxidoreductase"/>
</dbReference>
<dbReference type="InterPro" id="IPR006093">
    <property type="entry name" value="Oxy_OxRdtase_FAD_BS"/>
</dbReference>
<organism evidence="8 9">
    <name type="scientific">Panaeolus cyanescens</name>
    <dbReference type="NCBI Taxonomy" id="181874"/>
    <lineage>
        <taxon>Eukaryota</taxon>
        <taxon>Fungi</taxon>
        <taxon>Dikarya</taxon>
        <taxon>Basidiomycota</taxon>
        <taxon>Agaricomycotina</taxon>
        <taxon>Agaricomycetes</taxon>
        <taxon>Agaricomycetidae</taxon>
        <taxon>Agaricales</taxon>
        <taxon>Agaricineae</taxon>
        <taxon>Galeropsidaceae</taxon>
        <taxon>Panaeolus</taxon>
    </lineage>
</organism>
<evidence type="ECO:0000259" key="7">
    <source>
        <dbReference type="PROSITE" id="PS51387"/>
    </source>
</evidence>
<dbReference type="AlphaFoldDB" id="A0A409W7U1"/>
<feature type="signal peptide" evidence="6">
    <location>
        <begin position="1"/>
        <end position="22"/>
    </location>
</feature>
<dbReference type="InParanoid" id="A0A409W7U1"/>
<evidence type="ECO:0000256" key="4">
    <source>
        <dbReference type="ARBA" id="ARBA00022827"/>
    </source>
</evidence>
<dbReference type="PROSITE" id="PS51387">
    <property type="entry name" value="FAD_PCMH"/>
    <property type="match status" value="2"/>
</dbReference>
<comment type="caution">
    <text evidence="8">The sequence shown here is derived from an EMBL/GenBank/DDBJ whole genome shotgun (WGS) entry which is preliminary data.</text>
</comment>
<feature type="domain" description="FAD-binding PCMH-type" evidence="7">
    <location>
        <begin position="57"/>
        <end position="229"/>
    </location>
</feature>
<dbReference type="InterPro" id="IPR036318">
    <property type="entry name" value="FAD-bd_PCMH-like_sf"/>
</dbReference>
<gene>
    <name evidence="8" type="ORF">CVT24_000103</name>
</gene>
<comment type="similarity">
    <text evidence="2">Belongs to the oxygen-dependent FAD-linked oxidoreductase family.</text>
</comment>
<comment type="cofactor">
    <cofactor evidence="1">
        <name>FAD</name>
        <dbReference type="ChEBI" id="CHEBI:57692"/>
    </cofactor>
</comment>
<keyword evidence="4" id="KW-0274">FAD</keyword>
<dbReference type="InterPro" id="IPR016167">
    <property type="entry name" value="FAD-bd_PCMH_sub1"/>
</dbReference>
<dbReference type="OrthoDB" id="407275at2759"/>
<evidence type="ECO:0000313" key="8">
    <source>
        <dbReference type="EMBL" id="PPQ74535.1"/>
    </source>
</evidence>
<dbReference type="Gene3D" id="3.40.462.20">
    <property type="match status" value="2"/>
</dbReference>
<dbReference type="InterPro" id="IPR016169">
    <property type="entry name" value="FAD-bd_PCMH_sub2"/>
</dbReference>
<evidence type="ECO:0000256" key="2">
    <source>
        <dbReference type="ARBA" id="ARBA00005466"/>
    </source>
</evidence>
<dbReference type="EMBL" id="NHTK01005746">
    <property type="protein sequence ID" value="PPQ74535.1"/>
    <property type="molecule type" value="Genomic_DNA"/>
</dbReference>
<dbReference type="Proteomes" id="UP000284842">
    <property type="component" value="Unassembled WGS sequence"/>
</dbReference>
<accession>A0A409W7U1</accession>
<sequence length="919" mass="98254">MRLTQLLRSTFLLGVLHVSAWAQSIVESIQESGVNTTIFVPGDPAFTNLSRPFNLRFDFDPALISVPNSVQEISQLVKLGEKINHQVVARSGGHSYVANGLGGKDGSIVIDLRNFQKITVDPKSGTAVIESGARLGDIVSALVAHGRALPHGTCPYVGIGGHAAYGGFGFTSRLWGLALDTIISMDVVLADGTITTASATQNPDLFWAMRGAGSSFGITTSITVRTFPAPSQGTIFSFNWQFTADQAAVALGKFQDFVLHSNFPPEIGAEIVLTPGAVQGNVSMGLAGGWYGPVDQLNSTLAPFMAVMPPPRTSSFDIGDYLHSAINLAGGSLDTMSAPDGTDTFYAKSLMTPQSSPMSDGALKAFMSVLANEGFTAPVGWFIQAEVFGGNGSAINAIKTADTAFSRRDALFTIQFYASSHGNVPPYPEGGFTFLDNIVNSIVKNSPKDWDYGAYTNYIDDRLVDWQKSQGFKVLTSTDSGYASASAAFNRRYTFKPAAVTYPRNTQDVSTIVKISAQYNYSVAARSGGHSYIANALGGKDGAVVVDLSLLNTVKVNSSSKVATIGTGNRLGDVALALNNNGRAMPHGTCPYVGIGGHSGHGGFGFASRAWGLTLDTIQSLEVVLANGTIATASTSNYPDLFWALRGSSSSFGIVTSISANTFAAPSSVTTFSYIWDLSTSAATSATLAFQTFSLASSTPAELGLEIVLGRGSSKGRVFFQIQGAYYGSNSNFNNVINPLLNKLPSVQSKSVTARTYIDSVKFFGGIGRLNTTGQPDETDTFYAKSLMTPQGSPMSNAAEWFIEIELWGGPTSVINSVPLDATSFGRRNSLLTIQFYTSAPNYVPPFPQQGFTLLDDMISLIVQNSPSGWDYGAYTNYIDDRLSNWQQQYYGSHYSRLESLKRSYDPKNMFRFPTSIEE</sequence>
<dbReference type="GO" id="GO:0071949">
    <property type="term" value="F:FAD binding"/>
    <property type="evidence" value="ECO:0007669"/>
    <property type="project" value="InterPro"/>
</dbReference>
<feature type="domain" description="FAD-binding PCMH-type" evidence="7">
    <location>
        <begin position="493"/>
        <end position="665"/>
    </location>
</feature>
<dbReference type="Pfam" id="PF01565">
    <property type="entry name" value="FAD_binding_4"/>
    <property type="match status" value="2"/>
</dbReference>
<protein>
    <recommendedName>
        <fullName evidence="7">FAD-binding PCMH-type domain-containing protein</fullName>
    </recommendedName>
</protein>
<dbReference type="PANTHER" id="PTHR42973:SF39">
    <property type="entry name" value="FAD-BINDING PCMH-TYPE DOMAIN-CONTAINING PROTEIN"/>
    <property type="match status" value="1"/>
</dbReference>
<dbReference type="Gene3D" id="3.30.43.10">
    <property type="entry name" value="Uridine Diphospho-n-acetylenolpyruvylglucosamine Reductase, domain 2"/>
    <property type="match status" value="1"/>
</dbReference>
<evidence type="ECO:0000256" key="6">
    <source>
        <dbReference type="SAM" id="SignalP"/>
    </source>
</evidence>
<dbReference type="STRING" id="181874.A0A409W7U1"/>
<dbReference type="SUPFAM" id="SSF56176">
    <property type="entry name" value="FAD-binding/transporter-associated domain-like"/>
    <property type="match status" value="2"/>
</dbReference>
<dbReference type="PANTHER" id="PTHR42973">
    <property type="entry name" value="BINDING OXIDOREDUCTASE, PUTATIVE (AFU_ORTHOLOGUE AFUA_1G17690)-RELATED"/>
    <property type="match status" value="1"/>
</dbReference>
<name>A0A409W7U1_9AGAR</name>
<dbReference type="GO" id="GO:0016491">
    <property type="term" value="F:oxidoreductase activity"/>
    <property type="evidence" value="ECO:0007669"/>
    <property type="project" value="UniProtKB-KW"/>
</dbReference>
<dbReference type="InterPro" id="IPR016166">
    <property type="entry name" value="FAD-bd_PCMH"/>
</dbReference>
<feature type="chain" id="PRO_5019525266" description="FAD-binding PCMH-type domain-containing protein" evidence="6">
    <location>
        <begin position="23"/>
        <end position="919"/>
    </location>
</feature>
<evidence type="ECO:0000313" key="9">
    <source>
        <dbReference type="Proteomes" id="UP000284842"/>
    </source>
</evidence>
<dbReference type="InterPro" id="IPR012951">
    <property type="entry name" value="BBE"/>
</dbReference>
<dbReference type="Pfam" id="PF08031">
    <property type="entry name" value="BBE"/>
    <property type="match status" value="1"/>
</dbReference>
<dbReference type="PROSITE" id="PS00862">
    <property type="entry name" value="OX2_COVAL_FAD"/>
    <property type="match status" value="2"/>
</dbReference>